<comment type="caution">
    <text evidence="8">The sequence shown here is derived from an EMBL/GenBank/DDBJ whole genome shotgun (WGS) entry which is preliminary data.</text>
</comment>
<feature type="domain" description="Cytochrome c assembly protein" evidence="7">
    <location>
        <begin position="75"/>
        <end position="247"/>
    </location>
</feature>
<feature type="transmembrane region" description="Helical" evidence="6">
    <location>
        <begin position="6"/>
        <end position="25"/>
    </location>
</feature>
<evidence type="ECO:0000256" key="5">
    <source>
        <dbReference type="ARBA" id="ARBA00023136"/>
    </source>
</evidence>
<proteinExistence type="predicted"/>
<feature type="transmembrane region" description="Helical" evidence="6">
    <location>
        <begin position="90"/>
        <end position="109"/>
    </location>
</feature>
<dbReference type="InterPro" id="IPR002541">
    <property type="entry name" value="Cyt_c_assembly"/>
</dbReference>
<dbReference type="InterPro" id="IPR045062">
    <property type="entry name" value="Cyt_c_biogenesis_CcsA/CcmC"/>
</dbReference>
<protein>
    <submittedName>
        <fullName evidence="8">Cytochrome c biogenesis protein CcsA</fullName>
    </submittedName>
</protein>
<feature type="transmembrane region" description="Helical" evidence="6">
    <location>
        <begin position="32"/>
        <end position="53"/>
    </location>
</feature>
<evidence type="ECO:0000313" key="8">
    <source>
        <dbReference type="EMBL" id="MPM96437.1"/>
    </source>
</evidence>
<evidence type="ECO:0000259" key="7">
    <source>
        <dbReference type="Pfam" id="PF01578"/>
    </source>
</evidence>
<feature type="transmembrane region" description="Helical" evidence="6">
    <location>
        <begin position="163"/>
        <end position="186"/>
    </location>
</feature>
<keyword evidence="3" id="KW-0201">Cytochrome c-type biogenesis</keyword>
<dbReference type="AlphaFoldDB" id="A0A645E3Z6"/>
<comment type="subcellular location">
    <subcellularLocation>
        <location evidence="1">Membrane</location>
        <topology evidence="1">Multi-pass membrane protein</topology>
    </subcellularLocation>
</comment>
<dbReference type="EMBL" id="VSSQ01042821">
    <property type="protein sequence ID" value="MPM96437.1"/>
    <property type="molecule type" value="Genomic_DNA"/>
</dbReference>
<keyword evidence="2 6" id="KW-0812">Transmembrane</keyword>
<dbReference type="PANTHER" id="PTHR30071:SF1">
    <property type="entry name" value="CYTOCHROME B_B6 PROTEIN-RELATED"/>
    <property type="match status" value="1"/>
</dbReference>
<keyword evidence="5 6" id="KW-0472">Membrane</keyword>
<reference evidence="8" key="1">
    <citation type="submission" date="2019-08" db="EMBL/GenBank/DDBJ databases">
        <authorList>
            <person name="Kucharzyk K."/>
            <person name="Murdoch R.W."/>
            <person name="Higgins S."/>
            <person name="Loffler F."/>
        </authorList>
    </citation>
    <scope>NUCLEOTIDE SEQUENCE</scope>
</reference>
<name>A0A645E3Z6_9ZZZZ</name>
<dbReference type="GO" id="GO:0005886">
    <property type="term" value="C:plasma membrane"/>
    <property type="evidence" value="ECO:0007669"/>
    <property type="project" value="TreeGrafter"/>
</dbReference>
<dbReference type="GO" id="GO:0020037">
    <property type="term" value="F:heme binding"/>
    <property type="evidence" value="ECO:0007669"/>
    <property type="project" value="InterPro"/>
</dbReference>
<keyword evidence="4 6" id="KW-1133">Transmembrane helix</keyword>
<feature type="transmembrane region" description="Helical" evidence="6">
    <location>
        <begin position="68"/>
        <end position="85"/>
    </location>
</feature>
<evidence type="ECO:0000256" key="2">
    <source>
        <dbReference type="ARBA" id="ARBA00022692"/>
    </source>
</evidence>
<dbReference type="Pfam" id="PF01578">
    <property type="entry name" value="Cytochrom_C_asm"/>
    <property type="match status" value="1"/>
</dbReference>
<evidence type="ECO:0000256" key="1">
    <source>
        <dbReference type="ARBA" id="ARBA00004141"/>
    </source>
</evidence>
<sequence length="257" mass="29182">MSWNEFVYFAVASLLLWSLGSVLLYTRKSPVAAIVSIIGGIIVFAAFIAGLWAGQGHPPLRTMGETRLWYSFFIAIVGFVTYLHWKYKWIMAYSVVVSGVFVFVNLLKPEIHTTNLMPALQSPWFVPHVTVYILSYALLGAATIASFIAIRELKKGEQRLMPLIDNLVYIGLGFLMMGMLMGALWAKEAWGDFWSWDPKEVWAFITAAAYLVYIHARLINYKLKYLLWLLPIAFILLMITWIGVNYLPAAQGSIHVY</sequence>
<gene>
    <name evidence="8" type="primary">ccsA_20</name>
    <name evidence="8" type="ORF">SDC9_143600</name>
</gene>
<feature type="transmembrane region" description="Helical" evidence="6">
    <location>
        <begin position="129"/>
        <end position="151"/>
    </location>
</feature>
<accession>A0A645E3Z6</accession>
<dbReference type="PANTHER" id="PTHR30071">
    <property type="entry name" value="HEME EXPORTER PROTEIN C"/>
    <property type="match status" value="1"/>
</dbReference>
<evidence type="ECO:0000256" key="3">
    <source>
        <dbReference type="ARBA" id="ARBA00022748"/>
    </source>
</evidence>
<organism evidence="8">
    <name type="scientific">bioreactor metagenome</name>
    <dbReference type="NCBI Taxonomy" id="1076179"/>
    <lineage>
        <taxon>unclassified sequences</taxon>
        <taxon>metagenomes</taxon>
        <taxon>ecological metagenomes</taxon>
    </lineage>
</organism>
<evidence type="ECO:0000256" key="4">
    <source>
        <dbReference type="ARBA" id="ARBA00022989"/>
    </source>
</evidence>
<feature type="transmembrane region" description="Helical" evidence="6">
    <location>
        <begin position="226"/>
        <end position="247"/>
    </location>
</feature>
<dbReference type="GO" id="GO:0017004">
    <property type="term" value="P:cytochrome complex assembly"/>
    <property type="evidence" value="ECO:0007669"/>
    <property type="project" value="UniProtKB-KW"/>
</dbReference>
<evidence type="ECO:0000256" key="6">
    <source>
        <dbReference type="SAM" id="Phobius"/>
    </source>
</evidence>
<feature type="transmembrane region" description="Helical" evidence="6">
    <location>
        <begin position="201"/>
        <end position="219"/>
    </location>
</feature>